<name>A0A967AG10_9FLAO</name>
<evidence type="ECO:0000313" key="2">
    <source>
        <dbReference type="EMBL" id="NGZ88755.1"/>
    </source>
</evidence>
<evidence type="ECO:0008006" key="4">
    <source>
        <dbReference type="Google" id="ProtNLM"/>
    </source>
</evidence>
<feature type="chain" id="PRO_5037192495" description="Sensor of ECF-type sigma factor" evidence="1">
    <location>
        <begin position="19"/>
        <end position="141"/>
    </location>
</feature>
<proteinExistence type="predicted"/>
<feature type="signal peptide" evidence="1">
    <location>
        <begin position="1"/>
        <end position="18"/>
    </location>
</feature>
<keyword evidence="1" id="KW-0732">Signal</keyword>
<protein>
    <recommendedName>
        <fullName evidence="4">Sensor of ECF-type sigma factor</fullName>
    </recommendedName>
</protein>
<dbReference type="Proteomes" id="UP000643701">
    <property type="component" value="Unassembled WGS sequence"/>
</dbReference>
<accession>A0A967AG10</accession>
<dbReference type="EMBL" id="JAANAS010000001">
    <property type="protein sequence ID" value="NGZ88755.1"/>
    <property type="molecule type" value="Genomic_DNA"/>
</dbReference>
<comment type="caution">
    <text evidence="2">The sequence shown here is derived from an EMBL/GenBank/DDBJ whole genome shotgun (WGS) entry which is preliminary data.</text>
</comment>
<sequence length="141" mass="16971">MKNLLLLIGLFFTSSFFAQDDEQIYALKVSYFTSELNLSSTEAERFWPVYNRNTQKYNSLKDGIWKSIKNRLNRIDELTDEESIQLLEDYTNYHDERLIYRLDFIEELKGVISAKKIMKLKKAEYNFNKKLLKQYRSKKED</sequence>
<organism evidence="2 3">
    <name type="scientific">Psychroflexus maritimus</name>
    <dbReference type="NCBI Taxonomy" id="2714865"/>
    <lineage>
        <taxon>Bacteria</taxon>
        <taxon>Pseudomonadati</taxon>
        <taxon>Bacteroidota</taxon>
        <taxon>Flavobacteriia</taxon>
        <taxon>Flavobacteriales</taxon>
        <taxon>Flavobacteriaceae</taxon>
        <taxon>Psychroflexus</taxon>
    </lineage>
</organism>
<keyword evidence="3" id="KW-1185">Reference proteome</keyword>
<dbReference type="RefSeq" id="WP_166399021.1">
    <property type="nucleotide sequence ID" value="NZ_JAANAS010000001.1"/>
</dbReference>
<evidence type="ECO:0000313" key="3">
    <source>
        <dbReference type="Proteomes" id="UP000643701"/>
    </source>
</evidence>
<gene>
    <name evidence="2" type="ORF">G7034_00635</name>
</gene>
<evidence type="ECO:0000256" key="1">
    <source>
        <dbReference type="SAM" id="SignalP"/>
    </source>
</evidence>
<reference evidence="2" key="1">
    <citation type="submission" date="2020-03" db="EMBL/GenBank/DDBJ databases">
        <title>Psychroflexus Maritimus sp. nov., isolate from marine sediment.</title>
        <authorList>
            <person name="Zhong Y.-L."/>
        </authorList>
    </citation>
    <scope>NUCLEOTIDE SEQUENCE</scope>
    <source>
        <strain evidence="2">C1</strain>
    </source>
</reference>
<dbReference type="AlphaFoldDB" id="A0A967AG10"/>